<dbReference type="EMBL" id="JAADJZ010000001">
    <property type="protein sequence ID" value="KAF2878367.1"/>
    <property type="molecule type" value="Genomic_DNA"/>
</dbReference>
<dbReference type="AlphaFoldDB" id="A0A7C8IRN4"/>
<name>A0A7C8IRN4_9PLEO</name>
<comment type="caution">
    <text evidence="1">The sequence shown here is derived from an EMBL/GenBank/DDBJ whole genome shotgun (WGS) entry which is preliminary data.</text>
</comment>
<proteinExistence type="predicted"/>
<reference evidence="1 2" key="1">
    <citation type="submission" date="2020-01" db="EMBL/GenBank/DDBJ databases">
        <authorList>
            <consortium name="DOE Joint Genome Institute"/>
            <person name="Haridas S."/>
            <person name="Albert R."/>
            <person name="Binder M."/>
            <person name="Bloem J."/>
            <person name="Labutti K."/>
            <person name="Salamov A."/>
            <person name="Andreopoulos B."/>
            <person name="Baker S.E."/>
            <person name="Barry K."/>
            <person name="Bills G."/>
            <person name="Bluhm B.H."/>
            <person name="Cannon C."/>
            <person name="Castanera R."/>
            <person name="Culley D.E."/>
            <person name="Daum C."/>
            <person name="Ezra D."/>
            <person name="Gonzalez J.B."/>
            <person name="Henrissat B."/>
            <person name="Kuo A."/>
            <person name="Liang C."/>
            <person name="Lipzen A."/>
            <person name="Lutzoni F."/>
            <person name="Magnuson J."/>
            <person name="Mondo S."/>
            <person name="Nolan M."/>
            <person name="Ohm R."/>
            <person name="Pangilinan J."/>
            <person name="Park H.-J.H."/>
            <person name="Ramirez L."/>
            <person name="Alfaro M."/>
            <person name="Sun H."/>
            <person name="Tritt A."/>
            <person name="Yoshinaga Y."/>
            <person name="Zwiers L.-H.L."/>
            <person name="Turgeon B.G."/>
            <person name="Goodwin S.B."/>
            <person name="Spatafora J.W."/>
            <person name="Crous P.W."/>
            <person name="Grigoriev I.V."/>
        </authorList>
    </citation>
    <scope>NUCLEOTIDE SEQUENCE [LARGE SCALE GENOMIC DNA]</scope>
    <source>
        <strain evidence="1 2">CBS 611.86</strain>
    </source>
</reference>
<keyword evidence="2" id="KW-1185">Reference proteome</keyword>
<sequence length="62" mass="6625">MRASHLCVPYAVAGGQSGDFLTVVYAVQMQAAGTTSSKNPVDVHMQAVQAHTTPARAVRKRR</sequence>
<gene>
    <name evidence="1" type="ORF">BDV95DRAFT_557309</name>
</gene>
<protein>
    <submittedName>
        <fullName evidence="1">Uncharacterized protein</fullName>
    </submittedName>
</protein>
<accession>A0A7C8IRN4</accession>
<organism evidence="1 2">
    <name type="scientific">Massariosphaeria phaeospora</name>
    <dbReference type="NCBI Taxonomy" id="100035"/>
    <lineage>
        <taxon>Eukaryota</taxon>
        <taxon>Fungi</taxon>
        <taxon>Dikarya</taxon>
        <taxon>Ascomycota</taxon>
        <taxon>Pezizomycotina</taxon>
        <taxon>Dothideomycetes</taxon>
        <taxon>Pleosporomycetidae</taxon>
        <taxon>Pleosporales</taxon>
        <taxon>Pleosporales incertae sedis</taxon>
        <taxon>Massariosphaeria</taxon>
    </lineage>
</organism>
<evidence type="ECO:0000313" key="2">
    <source>
        <dbReference type="Proteomes" id="UP000481861"/>
    </source>
</evidence>
<evidence type="ECO:0000313" key="1">
    <source>
        <dbReference type="EMBL" id="KAF2878367.1"/>
    </source>
</evidence>
<dbReference type="Proteomes" id="UP000481861">
    <property type="component" value="Unassembled WGS sequence"/>
</dbReference>